<reference evidence="1 2" key="1">
    <citation type="submission" date="2023-11" db="EMBL/GenBank/DDBJ databases">
        <title>Gilvimarinus fulvus sp. nov., isolated from the surface of Kelp.</title>
        <authorList>
            <person name="Sun Y.Y."/>
            <person name="Gong Y."/>
            <person name="Du Z.J."/>
        </authorList>
    </citation>
    <scope>NUCLEOTIDE SEQUENCE [LARGE SCALE GENOMIC DNA]</scope>
    <source>
        <strain evidence="1 2">SDUM040013</strain>
    </source>
</reference>
<organism evidence="1 2">
    <name type="scientific">Gilvimarinus gilvus</name>
    <dbReference type="NCBI Taxonomy" id="3058038"/>
    <lineage>
        <taxon>Bacteria</taxon>
        <taxon>Pseudomonadati</taxon>
        <taxon>Pseudomonadota</taxon>
        <taxon>Gammaproteobacteria</taxon>
        <taxon>Cellvibrionales</taxon>
        <taxon>Cellvibrionaceae</taxon>
        <taxon>Gilvimarinus</taxon>
    </lineage>
</organism>
<protein>
    <recommendedName>
        <fullName evidence="3">Sulfotransferase domain-containing protein</fullName>
    </recommendedName>
</protein>
<dbReference type="InterPro" id="IPR027417">
    <property type="entry name" value="P-loop_NTPase"/>
</dbReference>
<sequence length="374" mass="43127">MSKRILLHIGRHKSGTTSLQTFFSLNRRALIERGIYYPETGVRNFGHHLIAEPFPMRRIGKLRARYSPLQNSLVQALRDEIDSAPVGTILISSEAFQNMAPEVAASLFSGYDVHVIAYVRDQLSYLVSSYAQEVHADNNFTYTLEDYYRKVFSGAVDYMKFLSKWELHFAGNVSVKLFETATMKNNSVVDDFCWNFLNIDVSEGFQSPEASNPSIKGDLIEYKRILNYFLPTELARKTRNKLYSRLPEFNQRFTDSQLFVTPTLMRLLQIDIGTSNQKLAKKYLQGVDLSGRIQQNSKKHSHCAELNAPAFYNLIDELLPLVPGLDDILQANLSTAEAERRIAEQNSWRRHRSRISLWQRFRLFARPLRRFVGI</sequence>
<dbReference type="SUPFAM" id="SSF52540">
    <property type="entry name" value="P-loop containing nucleoside triphosphate hydrolases"/>
    <property type="match status" value="1"/>
</dbReference>
<evidence type="ECO:0000313" key="1">
    <source>
        <dbReference type="EMBL" id="MDX6851273.1"/>
    </source>
</evidence>
<accession>A0ABU4S5U6</accession>
<keyword evidence="2" id="KW-1185">Reference proteome</keyword>
<dbReference type="Gene3D" id="3.40.50.300">
    <property type="entry name" value="P-loop containing nucleotide triphosphate hydrolases"/>
    <property type="match status" value="1"/>
</dbReference>
<name>A0ABU4S5U6_9GAMM</name>
<proteinExistence type="predicted"/>
<evidence type="ECO:0000313" key="2">
    <source>
        <dbReference type="Proteomes" id="UP001273505"/>
    </source>
</evidence>
<gene>
    <name evidence="1" type="ORF">SCD92_17985</name>
</gene>
<dbReference type="RefSeq" id="WP_302721730.1">
    <property type="nucleotide sequence ID" value="NZ_JAULRU010000371.1"/>
</dbReference>
<evidence type="ECO:0008006" key="3">
    <source>
        <dbReference type="Google" id="ProtNLM"/>
    </source>
</evidence>
<dbReference type="EMBL" id="JAXAFO010000046">
    <property type="protein sequence ID" value="MDX6851273.1"/>
    <property type="molecule type" value="Genomic_DNA"/>
</dbReference>
<comment type="caution">
    <text evidence="1">The sequence shown here is derived from an EMBL/GenBank/DDBJ whole genome shotgun (WGS) entry which is preliminary data.</text>
</comment>
<dbReference type="Proteomes" id="UP001273505">
    <property type="component" value="Unassembled WGS sequence"/>
</dbReference>